<keyword evidence="13" id="KW-0997">Cell inner membrane</keyword>
<name>A0ABP7Q9B6_9GAMM</name>
<comment type="cofactor">
    <cofactor evidence="1 13">
        <name>Mg(2+)</name>
        <dbReference type="ChEBI" id="CHEBI:18420"/>
    </cofactor>
</comment>
<dbReference type="PANTHER" id="PTHR30040:SF2">
    <property type="entry name" value="FAD:PROTEIN FMN TRANSFERASE"/>
    <property type="match status" value="1"/>
</dbReference>
<dbReference type="SUPFAM" id="SSF143631">
    <property type="entry name" value="ApbE-like"/>
    <property type="match status" value="1"/>
</dbReference>
<evidence type="ECO:0000256" key="10">
    <source>
        <dbReference type="ARBA" id="ARBA00031306"/>
    </source>
</evidence>
<dbReference type="Proteomes" id="UP001501337">
    <property type="component" value="Unassembled WGS sequence"/>
</dbReference>
<evidence type="ECO:0000313" key="15">
    <source>
        <dbReference type="Proteomes" id="UP001501337"/>
    </source>
</evidence>
<evidence type="ECO:0000256" key="12">
    <source>
        <dbReference type="PIRNR" id="PIRNR006268"/>
    </source>
</evidence>
<keyword evidence="13" id="KW-0449">Lipoprotein</keyword>
<dbReference type="InterPro" id="IPR024932">
    <property type="entry name" value="ApbE"/>
</dbReference>
<keyword evidence="5 12" id="KW-0285">Flavoprotein</keyword>
<evidence type="ECO:0000256" key="4">
    <source>
        <dbReference type="ARBA" id="ARBA00016337"/>
    </source>
</evidence>
<dbReference type="RefSeq" id="WP_344809558.1">
    <property type="nucleotide sequence ID" value="NZ_BAABBO010000022.1"/>
</dbReference>
<reference evidence="15" key="1">
    <citation type="journal article" date="2019" name="Int. J. Syst. Evol. Microbiol.">
        <title>The Global Catalogue of Microorganisms (GCM) 10K type strain sequencing project: providing services to taxonomists for standard genome sequencing and annotation.</title>
        <authorList>
            <consortium name="The Broad Institute Genomics Platform"/>
            <consortium name="The Broad Institute Genome Sequencing Center for Infectious Disease"/>
            <person name="Wu L."/>
            <person name="Ma J."/>
        </authorList>
    </citation>
    <scope>NUCLEOTIDE SEQUENCE [LARGE SCALE GENOMIC DNA]</scope>
    <source>
        <strain evidence="15">JCM 17555</strain>
    </source>
</reference>
<evidence type="ECO:0000256" key="8">
    <source>
        <dbReference type="ARBA" id="ARBA00022827"/>
    </source>
</evidence>
<proteinExistence type="inferred from homology"/>
<evidence type="ECO:0000256" key="13">
    <source>
        <dbReference type="RuleBase" id="RU363002"/>
    </source>
</evidence>
<evidence type="ECO:0000256" key="9">
    <source>
        <dbReference type="ARBA" id="ARBA00022842"/>
    </source>
</evidence>
<keyword evidence="9 12" id="KW-0460">Magnesium</keyword>
<keyword evidence="7 12" id="KW-0479">Metal-binding</keyword>
<dbReference type="InterPro" id="IPR003374">
    <property type="entry name" value="ApbE-like_sf"/>
</dbReference>
<dbReference type="Gene3D" id="3.10.520.10">
    <property type="entry name" value="ApbE-like domains"/>
    <property type="match status" value="1"/>
</dbReference>
<sequence length="371" mass="40178">MTILKQAQACFFHYQVSALRICAVIGVLLLGSACDGSAPGPDPEGITSQDTALQEVSGPIMGTRYSVKWSGKAFPEADAVILAELERINSLMSTYDPESELSRFNNSPVGEWYTVAADTLATLKVSQEVYQASKGALDVTVGSLVNLWGFGPQGRITREPSQAAIDAAQAGSGFDKLDIDAEQSRIRKTSDIYVDLSAVAKGYAVDEVAEVLENEDIDDYLVDIGGELRMSGLKPDGSQWRIAIEAPKVEVREIFEVFSFEKAAIATSGDYRNYFEEDGVRYSHTIDPRTGRPIQHALVSVSVVTQRCAVADAWATALMAVGPETAKALSRSHNLAVLLIMKGKEGFDTWTSPQLEVLQSSQPNESASDQR</sequence>
<evidence type="ECO:0000256" key="11">
    <source>
        <dbReference type="ARBA" id="ARBA00048540"/>
    </source>
</evidence>
<dbReference type="PANTHER" id="PTHR30040">
    <property type="entry name" value="THIAMINE BIOSYNTHESIS LIPOPROTEIN APBE"/>
    <property type="match status" value="1"/>
</dbReference>
<keyword evidence="8 12" id="KW-0274">FAD</keyword>
<comment type="function">
    <text evidence="13">Flavin transferase that catalyzes the transfer of the FMN moiety of FAD and its covalent binding to the hydroxyl group of a threonine residue in a target flavoprotein.</text>
</comment>
<dbReference type="PIRSF" id="PIRSF006268">
    <property type="entry name" value="ApbE"/>
    <property type="match status" value="1"/>
</dbReference>
<keyword evidence="13" id="KW-1003">Cell membrane</keyword>
<keyword evidence="6 12" id="KW-0808">Transferase</keyword>
<evidence type="ECO:0000313" key="14">
    <source>
        <dbReference type="EMBL" id="GAA3978484.1"/>
    </source>
</evidence>
<dbReference type="PROSITE" id="PS51257">
    <property type="entry name" value="PROKAR_LIPOPROTEIN"/>
    <property type="match status" value="1"/>
</dbReference>
<organism evidence="14 15">
    <name type="scientific">Allohahella marinimesophila</name>
    <dbReference type="NCBI Taxonomy" id="1054972"/>
    <lineage>
        <taxon>Bacteria</taxon>
        <taxon>Pseudomonadati</taxon>
        <taxon>Pseudomonadota</taxon>
        <taxon>Gammaproteobacteria</taxon>
        <taxon>Oceanospirillales</taxon>
        <taxon>Hahellaceae</taxon>
        <taxon>Allohahella</taxon>
    </lineage>
</organism>
<gene>
    <name evidence="14" type="ORF">GCM10022278_38930</name>
</gene>
<comment type="caution">
    <text evidence="14">The sequence shown here is derived from an EMBL/GenBank/DDBJ whole genome shotgun (WGS) entry which is preliminary data.</text>
</comment>
<accession>A0ABP7Q9B6</accession>
<dbReference type="EMBL" id="BAABBO010000022">
    <property type="protein sequence ID" value="GAA3978484.1"/>
    <property type="molecule type" value="Genomic_DNA"/>
</dbReference>
<evidence type="ECO:0000256" key="7">
    <source>
        <dbReference type="ARBA" id="ARBA00022723"/>
    </source>
</evidence>
<evidence type="ECO:0000256" key="5">
    <source>
        <dbReference type="ARBA" id="ARBA00022630"/>
    </source>
</evidence>
<evidence type="ECO:0000256" key="2">
    <source>
        <dbReference type="ARBA" id="ARBA00008282"/>
    </source>
</evidence>
<comment type="catalytic activity">
    <reaction evidence="11 12 13">
        <text>L-threonyl-[protein] + FAD = FMN-L-threonyl-[protein] + AMP + H(+)</text>
        <dbReference type="Rhea" id="RHEA:36847"/>
        <dbReference type="Rhea" id="RHEA-COMP:11060"/>
        <dbReference type="Rhea" id="RHEA-COMP:11061"/>
        <dbReference type="ChEBI" id="CHEBI:15378"/>
        <dbReference type="ChEBI" id="CHEBI:30013"/>
        <dbReference type="ChEBI" id="CHEBI:57692"/>
        <dbReference type="ChEBI" id="CHEBI:74257"/>
        <dbReference type="ChEBI" id="CHEBI:456215"/>
        <dbReference type="EC" id="2.7.1.180"/>
    </reaction>
</comment>
<evidence type="ECO:0000256" key="1">
    <source>
        <dbReference type="ARBA" id="ARBA00001946"/>
    </source>
</evidence>
<dbReference type="Pfam" id="PF02424">
    <property type="entry name" value="ApbE"/>
    <property type="match status" value="1"/>
</dbReference>
<comment type="similarity">
    <text evidence="2 12 13">Belongs to the ApbE family.</text>
</comment>
<keyword evidence="13" id="KW-0472">Membrane</keyword>
<keyword evidence="15" id="KW-1185">Reference proteome</keyword>
<dbReference type="GO" id="GO:0016740">
    <property type="term" value="F:transferase activity"/>
    <property type="evidence" value="ECO:0007669"/>
    <property type="project" value="UniProtKB-KW"/>
</dbReference>
<evidence type="ECO:0000256" key="6">
    <source>
        <dbReference type="ARBA" id="ARBA00022679"/>
    </source>
</evidence>
<comment type="subcellular location">
    <subcellularLocation>
        <location evidence="13">Cell inner membrane</location>
        <topology evidence="13">Lipid-anchor</topology>
        <orientation evidence="13">Periplasmic side</orientation>
    </subcellularLocation>
</comment>
<dbReference type="EC" id="2.7.1.180" evidence="3 12"/>
<protein>
    <recommendedName>
        <fullName evidence="4 12">FAD:protein FMN transferase</fullName>
        <ecNumber evidence="3 12">2.7.1.180</ecNumber>
    </recommendedName>
    <alternativeName>
        <fullName evidence="10 12">Flavin transferase</fullName>
    </alternativeName>
</protein>
<evidence type="ECO:0000256" key="3">
    <source>
        <dbReference type="ARBA" id="ARBA00011955"/>
    </source>
</evidence>